<gene>
    <name evidence="11" type="primary">AlNc14C513G12007</name>
    <name evidence="11" type="ORF">ALNC14_135010</name>
</gene>
<sequence>MESGYEFATVPRSVTNKRSKARENGAIKMQNLMHNKRVYRGTTLSRADATKEETNNNNTSPSPHARKKISAWRPGTPPPVDGRAHSHIQTETYLEELCDRVPESHADTQTDTFANVPTPVPFVPTPSGIDACTQIEDGDLFDFDLEVEPILEVLVGKALEFGMLEVQEEDELSDIRRRQELFQHTRNAELTELQRLEAETKRKYLEKQRRIDQEQKRALEQAELEEKIASRAYSRQYISTLHTQVFESLVKSGHFSDPLLTQIKDRFLPAVIANAAKKVEDVRIARKLVDALLANALVRC</sequence>
<keyword evidence="3" id="KW-0963">Cytoplasm</keyword>
<reference evidence="11" key="1">
    <citation type="journal article" date="2011" name="PLoS Biol.">
        <title>Gene gain and loss during evolution of obligate parasitism in the white rust pathogen of Arabidopsis thaliana.</title>
        <authorList>
            <person name="Kemen E."/>
            <person name="Gardiner A."/>
            <person name="Schultz-Larsen T."/>
            <person name="Kemen A.C."/>
            <person name="Balmuth A.L."/>
            <person name="Robert-Seilaniantz A."/>
            <person name="Bailey K."/>
            <person name="Holub E."/>
            <person name="Studholme D.J."/>
            <person name="Maclean D."/>
            <person name="Jones J.D."/>
        </authorList>
    </citation>
    <scope>NUCLEOTIDE SEQUENCE</scope>
</reference>
<evidence type="ECO:0000256" key="9">
    <source>
        <dbReference type="SAM" id="Coils"/>
    </source>
</evidence>
<dbReference type="InterPro" id="IPR009290">
    <property type="entry name" value="Radial_spoke_3"/>
</dbReference>
<evidence type="ECO:0000256" key="2">
    <source>
        <dbReference type="ARBA" id="ARBA00006737"/>
    </source>
</evidence>
<reference evidence="11" key="2">
    <citation type="submission" date="2011-02" db="EMBL/GenBank/DDBJ databases">
        <authorList>
            <person name="MacLean D."/>
        </authorList>
    </citation>
    <scope>NUCLEOTIDE SEQUENCE</scope>
</reference>
<keyword evidence="6" id="KW-0969">Cilium</keyword>
<comment type="similarity">
    <text evidence="2">Belongs to the flagellar radial spoke RSP3 family.</text>
</comment>
<feature type="region of interest" description="Disordered" evidence="10">
    <location>
        <begin position="1"/>
        <end position="83"/>
    </location>
</feature>
<evidence type="ECO:0000256" key="8">
    <source>
        <dbReference type="ARBA" id="ARBA00023273"/>
    </source>
</evidence>
<evidence type="ECO:0000256" key="4">
    <source>
        <dbReference type="ARBA" id="ARBA00022553"/>
    </source>
</evidence>
<proteinExistence type="inferred from homology"/>
<protein>
    <submittedName>
        <fullName evidence="11">Flagellar radial spoke protein putative</fullName>
    </submittedName>
</protein>
<dbReference type="Pfam" id="PF06098">
    <property type="entry name" value="Radial_spoke_3"/>
    <property type="match status" value="1"/>
</dbReference>
<dbReference type="EMBL" id="FR824548">
    <property type="protein sequence ID" value="CCA27357.1"/>
    <property type="molecule type" value="Genomic_DNA"/>
</dbReference>
<keyword evidence="4" id="KW-0597">Phosphoprotein</keyword>
<evidence type="ECO:0000256" key="7">
    <source>
        <dbReference type="ARBA" id="ARBA00023212"/>
    </source>
</evidence>
<keyword evidence="5 11" id="KW-0282">Flagellum</keyword>
<dbReference type="AlphaFoldDB" id="F0X0R3"/>
<dbReference type="PANTHER" id="PTHR21648">
    <property type="entry name" value="FLAGELLAR RADIAL SPOKE PROTEIN 3"/>
    <property type="match status" value="1"/>
</dbReference>
<evidence type="ECO:0000256" key="1">
    <source>
        <dbReference type="ARBA" id="ARBA00004611"/>
    </source>
</evidence>
<evidence type="ECO:0000313" key="11">
    <source>
        <dbReference type="EMBL" id="CCA27357.1"/>
    </source>
</evidence>
<keyword evidence="8" id="KW-0966">Cell projection</keyword>
<evidence type="ECO:0000256" key="10">
    <source>
        <dbReference type="SAM" id="MobiDB-lite"/>
    </source>
</evidence>
<keyword evidence="7" id="KW-0206">Cytoskeleton</keyword>
<dbReference type="PANTHER" id="PTHR21648:SF0">
    <property type="entry name" value="RADIAL SPOKE HEAD PROTEIN 3 HOMOLOG"/>
    <property type="match status" value="1"/>
</dbReference>
<dbReference type="GO" id="GO:0005929">
    <property type="term" value="C:cilium"/>
    <property type="evidence" value="ECO:0007669"/>
    <property type="project" value="TreeGrafter"/>
</dbReference>
<feature type="coiled-coil region" evidence="9">
    <location>
        <begin position="197"/>
        <end position="225"/>
    </location>
</feature>
<dbReference type="HOGENOM" id="CLU_036980_0_0_1"/>
<name>F0X0R3_9STRA</name>
<evidence type="ECO:0000256" key="5">
    <source>
        <dbReference type="ARBA" id="ARBA00022846"/>
    </source>
</evidence>
<accession>F0X0R3</accession>
<comment type="subcellular location">
    <subcellularLocation>
        <location evidence="1">Cytoplasm</location>
        <location evidence="1">Cytoskeleton</location>
        <location evidence="1">Flagellum axoneme</location>
    </subcellularLocation>
</comment>
<organism evidence="11">
    <name type="scientific">Albugo laibachii Nc14</name>
    <dbReference type="NCBI Taxonomy" id="890382"/>
    <lineage>
        <taxon>Eukaryota</taxon>
        <taxon>Sar</taxon>
        <taxon>Stramenopiles</taxon>
        <taxon>Oomycota</taxon>
        <taxon>Peronosporomycetes</taxon>
        <taxon>Albuginales</taxon>
        <taxon>Albuginaceae</taxon>
        <taxon>Albugo</taxon>
    </lineage>
</organism>
<keyword evidence="9" id="KW-0175">Coiled coil</keyword>
<evidence type="ECO:0000256" key="6">
    <source>
        <dbReference type="ARBA" id="ARBA00023069"/>
    </source>
</evidence>
<evidence type="ECO:0000256" key="3">
    <source>
        <dbReference type="ARBA" id="ARBA00022490"/>
    </source>
</evidence>